<dbReference type="FunFam" id="3.10.20.370:FF:000001">
    <property type="entry name" value="Retrovirus-related Pol polyprotein from transposon 17.6-like protein"/>
    <property type="match status" value="1"/>
</dbReference>
<dbReference type="GO" id="GO:0003964">
    <property type="term" value="F:RNA-directed DNA polymerase activity"/>
    <property type="evidence" value="ECO:0007669"/>
    <property type="project" value="UniProtKB-KW"/>
</dbReference>
<reference evidence="10" key="1">
    <citation type="submission" date="2020-07" db="EMBL/GenBank/DDBJ databases">
        <authorList>
            <person name="Ferguson B K."/>
        </authorList>
    </citation>
    <scope>NUCLEOTIDE SEQUENCE</scope>
    <source>
        <strain evidence="10">L06</strain>
    </source>
</reference>
<dbReference type="GO" id="GO:0015074">
    <property type="term" value="P:DNA integration"/>
    <property type="evidence" value="ECO:0007669"/>
    <property type="project" value="InterPro"/>
</dbReference>
<evidence type="ECO:0000256" key="7">
    <source>
        <dbReference type="ARBA" id="ARBA00022918"/>
    </source>
</evidence>
<dbReference type="Pfam" id="PF17917">
    <property type="entry name" value="RT_RNaseH"/>
    <property type="match status" value="1"/>
</dbReference>
<proteinExistence type="predicted"/>
<dbReference type="CDD" id="cd01647">
    <property type="entry name" value="RT_LTR"/>
    <property type="match status" value="1"/>
</dbReference>
<dbReference type="Gene3D" id="3.10.20.370">
    <property type="match status" value="1"/>
</dbReference>
<dbReference type="GO" id="GO:0004519">
    <property type="term" value="F:endonuclease activity"/>
    <property type="evidence" value="ECO:0007669"/>
    <property type="project" value="UniProtKB-KW"/>
</dbReference>
<dbReference type="InterPro" id="IPR043128">
    <property type="entry name" value="Rev_trsase/Diguanyl_cyclase"/>
</dbReference>
<organism evidence="10">
    <name type="scientific">Bracon brevicornis</name>
    <dbReference type="NCBI Taxonomy" id="1563983"/>
    <lineage>
        <taxon>Eukaryota</taxon>
        <taxon>Metazoa</taxon>
        <taxon>Ecdysozoa</taxon>
        <taxon>Arthropoda</taxon>
        <taxon>Hexapoda</taxon>
        <taxon>Insecta</taxon>
        <taxon>Pterygota</taxon>
        <taxon>Neoptera</taxon>
        <taxon>Endopterygota</taxon>
        <taxon>Hymenoptera</taxon>
        <taxon>Apocrita</taxon>
        <taxon>Ichneumonoidea</taxon>
        <taxon>Braconidae</taxon>
        <taxon>Braconinae</taxon>
        <taxon>Bracon</taxon>
    </lineage>
</organism>
<keyword evidence="4" id="KW-0540">Nuclease</keyword>
<dbReference type="InterPro" id="IPR043502">
    <property type="entry name" value="DNA/RNA_pol_sf"/>
</dbReference>
<evidence type="ECO:0000256" key="2">
    <source>
        <dbReference type="ARBA" id="ARBA00022679"/>
    </source>
</evidence>
<name>A0A6V7LHY6_9HYME</name>
<dbReference type="AlphaFoldDB" id="A0A6V7LHY6"/>
<dbReference type="PANTHER" id="PTHR37984">
    <property type="entry name" value="PROTEIN CBG26694"/>
    <property type="match status" value="1"/>
</dbReference>
<dbReference type="CDD" id="cd09274">
    <property type="entry name" value="RNase_HI_RT_Ty3"/>
    <property type="match status" value="1"/>
</dbReference>
<dbReference type="GO" id="GO:0042575">
    <property type="term" value="C:DNA polymerase complex"/>
    <property type="evidence" value="ECO:0007669"/>
    <property type="project" value="UniProtKB-ARBA"/>
</dbReference>
<keyword evidence="6" id="KW-0378">Hydrolase</keyword>
<keyword evidence="3" id="KW-0548">Nucleotidyltransferase</keyword>
<dbReference type="InterPro" id="IPR050951">
    <property type="entry name" value="Retrovirus_Pol_polyprotein"/>
</dbReference>
<dbReference type="InterPro" id="IPR000477">
    <property type="entry name" value="RT_dom"/>
</dbReference>
<feature type="domain" description="Reverse transcriptase" evidence="8">
    <location>
        <begin position="1"/>
        <end position="215"/>
    </location>
</feature>
<dbReference type="GO" id="GO:0003676">
    <property type="term" value="F:nucleic acid binding"/>
    <property type="evidence" value="ECO:0007669"/>
    <property type="project" value="InterPro"/>
</dbReference>
<dbReference type="PROSITE" id="PS50994">
    <property type="entry name" value="INTEGRASE"/>
    <property type="match status" value="1"/>
</dbReference>
<evidence type="ECO:0000259" key="8">
    <source>
        <dbReference type="PROSITE" id="PS50878"/>
    </source>
</evidence>
<evidence type="ECO:0000256" key="3">
    <source>
        <dbReference type="ARBA" id="ARBA00022695"/>
    </source>
</evidence>
<accession>A0A6V7LHY6</accession>
<keyword evidence="7" id="KW-0695">RNA-directed DNA polymerase</keyword>
<dbReference type="Gene3D" id="1.10.340.70">
    <property type="match status" value="1"/>
</dbReference>
<evidence type="ECO:0000259" key="9">
    <source>
        <dbReference type="PROSITE" id="PS50994"/>
    </source>
</evidence>
<dbReference type="PANTHER" id="PTHR37984:SF5">
    <property type="entry name" value="PROTEIN NYNRIN-LIKE"/>
    <property type="match status" value="1"/>
</dbReference>
<dbReference type="InterPro" id="IPR012337">
    <property type="entry name" value="RNaseH-like_sf"/>
</dbReference>
<dbReference type="EC" id="2.7.7.49" evidence="1"/>
<evidence type="ECO:0000256" key="6">
    <source>
        <dbReference type="ARBA" id="ARBA00022801"/>
    </source>
</evidence>
<evidence type="ECO:0000256" key="5">
    <source>
        <dbReference type="ARBA" id="ARBA00022759"/>
    </source>
</evidence>
<dbReference type="InterPro" id="IPR041588">
    <property type="entry name" value="Integrase_H2C2"/>
</dbReference>
<evidence type="ECO:0000256" key="1">
    <source>
        <dbReference type="ARBA" id="ARBA00012493"/>
    </source>
</evidence>
<evidence type="ECO:0000256" key="4">
    <source>
        <dbReference type="ARBA" id="ARBA00022722"/>
    </source>
</evidence>
<dbReference type="InterPro" id="IPR041373">
    <property type="entry name" value="RT_RNaseH"/>
</dbReference>
<dbReference type="Gene3D" id="3.30.420.10">
    <property type="entry name" value="Ribonuclease H-like superfamily/Ribonuclease H"/>
    <property type="match status" value="1"/>
</dbReference>
<dbReference type="SUPFAM" id="SSF53098">
    <property type="entry name" value="Ribonuclease H-like"/>
    <property type="match status" value="1"/>
</dbReference>
<keyword evidence="5" id="KW-0255">Endonuclease</keyword>
<dbReference type="GO" id="GO:0016787">
    <property type="term" value="F:hydrolase activity"/>
    <property type="evidence" value="ECO:0007669"/>
    <property type="project" value="UniProtKB-KW"/>
</dbReference>
<dbReference type="InterPro" id="IPR036397">
    <property type="entry name" value="RNaseH_sf"/>
</dbReference>
<sequence length="876" mass="103002">MEHTIKLKNEKAFLKKSYPVPLALRDKVRSEIRNMLNMGIIEHSNSQYCNPLRIVMKKDGSVRCCLDARFLNNVIEGDNESPPRIDEVMQKYLNKQCLTTLDLTHGYWQVPLDKQSRQYTAFIFEGHLYHFKRIPFGLKTAGSGFMRAIRLALGEDCDHFLTSYVDDLLIANENFNDHLKSLEIVFDKLMKNRFTLRITKAKFCQPEVAFLGFMLSPQGIRPDGEKLSKILNFQEPKNRVELQKFLGLCNYYRQFSLNHSKYIEPFRKLLSKNNAWEWSEYYSKAYEDLKENFVKVIQLSHYDNDKTFQLQTDGSDVGICGVLYQVDEEQNKRVISIESRCLIPAEKNYTTTEKELLAIVFSICKFRVYLIGRKFDIITDHQALTFLDRTQFLSARLCRWSLLIQEYDFNVKYCNGKENVVADFFSRNPNHEYVEETSQQIMISTLSCYHEGQSNNEAMDVLVMICRLELDSDLCTDLEKIADMQNNDEIIQQTVKNANINKNHEYCQHKNIWFHRKAQNDHWCLIIPEALQEPLIKAEHERLGHCGVYKTYNHLRKFYYWRNMNRAIKKYVRECDLCQRVKHLGQAAEGVYEHVYSEMPNDLVTVDFYGPLPRSIGGLQYIFVVVDAFSKYVQLYAIKRANTETVLRKLINNYFKEIGKPKRILSDNGTQFTSVNWRTTLEKEKVKVIYSSIRHPQSNPTERIMRELGKFFRIYCSEQHTRWGKHVKHIQELLNVTTHSSTGYTPYELHFGREPDEKIRELIEFPKNMPISHELKLTLAKENLSKSFKQRQKQQKSKSKIVYEIGDKVLLLVPHLSSNTDRVTHKFFHLYEGPYVITQSKGPNAFVLSHIDDRDKIKGTYNRLSLRKYFEATNED</sequence>
<dbReference type="PROSITE" id="PS50878">
    <property type="entry name" value="RT_POL"/>
    <property type="match status" value="1"/>
</dbReference>
<dbReference type="Pfam" id="PF00665">
    <property type="entry name" value="rve"/>
    <property type="match status" value="1"/>
</dbReference>
<dbReference type="SUPFAM" id="SSF56672">
    <property type="entry name" value="DNA/RNA polymerases"/>
    <property type="match status" value="1"/>
</dbReference>
<dbReference type="Pfam" id="PF00078">
    <property type="entry name" value="RVT_1"/>
    <property type="match status" value="1"/>
</dbReference>
<dbReference type="Pfam" id="PF17921">
    <property type="entry name" value="Integrase_H2C2"/>
    <property type="match status" value="1"/>
</dbReference>
<dbReference type="InterPro" id="IPR001584">
    <property type="entry name" value="Integrase_cat-core"/>
</dbReference>
<dbReference type="Gene3D" id="3.10.10.10">
    <property type="entry name" value="HIV Type 1 Reverse Transcriptase, subunit A, domain 1"/>
    <property type="match status" value="1"/>
</dbReference>
<gene>
    <name evidence="10" type="ORF">BBRV_LOCUS105359</name>
</gene>
<protein>
    <recommendedName>
        <fullName evidence="1">RNA-directed DNA polymerase</fullName>
        <ecNumber evidence="1">2.7.7.49</ecNumber>
    </recommendedName>
</protein>
<dbReference type="Gene3D" id="3.30.70.270">
    <property type="match status" value="2"/>
</dbReference>
<dbReference type="FunFam" id="3.30.70.270:FF:000020">
    <property type="entry name" value="Transposon Tf2-6 polyprotein-like Protein"/>
    <property type="match status" value="1"/>
</dbReference>
<dbReference type="FunFam" id="1.10.340.70:FF:000001">
    <property type="entry name" value="Retrovirus-related Pol polyprotein from transposon gypsy-like Protein"/>
    <property type="match status" value="1"/>
</dbReference>
<evidence type="ECO:0000313" key="10">
    <source>
        <dbReference type="EMBL" id="CAD1575091.1"/>
    </source>
</evidence>
<dbReference type="EMBL" id="CADCXW020000343">
    <property type="protein sequence ID" value="CAD1575091.1"/>
    <property type="molecule type" value="Genomic_DNA"/>
</dbReference>
<keyword evidence="2" id="KW-0808">Transferase</keyword>
<feature type="domain" description="Integrase catalytic" evidence="9">
    <location>
        <begin position="596"/>
        <end position="754"/>
    </location>
</feature>